<keyword evidence="4" id="KW-0238">DNA-binding</keyword>
<dbReference type="EMBL" id="JBEYBF010000044">
    <property type="protein sequence ID" value="MEU1956761.1"/>
    <property type="molecule type" value="Genomic_DNA"/>
</dbReference>
<dbReference type="InterPro" id="IPR004509">
    <property type="entry name" value="Competence_ComEA_HhH"/>
</dbReference>
<feature type="domain" description="Helix-hairpin-helix DNA-binding motif class 1" evidence="3">
    <location>
        <begin position="248"/>
        <end position="267"/>
    </location>
</feature>
<organism evidence="4 5">
    <name type="scientific">Nocardia rhamnosiphila</name>
    <dbReference type="NCBI Taxonomy" id="426716"/>
    <lineage>
        <taxon>Bacteria</taxon>
        <taxon>Bacillati</taxon>
        <taxon>Actinomycetota</taxon>
        <taxon>Actinomycetes</taxon>
        <taxon>Mycobacteriales</taxon>
        <taxon>Nocardiaceae</taxon>
        <taxon>Nocardia</taxon>
    </lineage>
</organism>
<dbReference type="SMART" id="SM00278">
    <property type="entry name" value="HhH1"/>
    <property type="match status" value="2"/>
</dbReference>
<dbReference type="InterPro" id="IPR019554">
    <property type="entry name" value="Soluble_ligand-bd"/>
</dbReference>
<dbReference type="InterPro" id="IPR010994">
    <property type="entry name" value="RuvA_2-like"/>
</dbReference>
<dbReference type="Gene3D" id="1.10.150.320">
    <property type="entry name" value="Photosystem II 12 kDa extrinsic protein"/>
    <property type="match status" value="1"/>
</dbReference>
<reference evidence="4 5" key="1">
    <citation type="submission" date="2024-06" db="EMBL/GenBank/DDBJ databases">
        <title>The Natural Products Discovery Center: Release of the First 8490 Sequenced Strains for Exploring Actinobacteria Biosynthetic Diversity.</title>
        <authorList>
            <person name="Kalkreuter E."/>
            <person name="Kautsar S.A."/>
            <person name="Yang D."/>
            <person name="Bader C.D."/>
            <person name="Teijaro C.N."/>
            <person name="Fluegel L."/>
            <person name="Davis C.M."/>
            <person name="Simpson J.R."/>
            <person name="Lauterbach L."/>
            <person name="Steele A.D."/>
            <person name="Gui C."/>
            <person name="Meng S."/>
            <person name="Li G."/>
            <person name="Viehrig K."/>
            <person name="Ye F."/>
            <person name="Su P."/>
            <person name="Kiefer A.F."/>
            <person name="Nichols A."/>
            <person name="Cepeda A.J."/>
            <person name="Yan W."/>
            <person name="Fan B."/>
            <person name="Jiang Y."/>
            <person name="Adhikari A."/>
            <person name="Zheng C.-J."/>
            <person name="Schuster L."/>
            <person name="Cowan T.M."/>
            <person name="Smanski M.J."/>
            <person name="Chevrette M.G."/>
            <person name="De Carvalho L.P.S."/>
            <person name="Shen B."/>
        </authorList>
    </citation>
    <scope>NUCLEOTIDE SEQUENCE [LARGE SCALE GENOMIC DNA]</scope>
    <source>
        <strain evidence="4 5">NPDC019708</strain>
    </source>
</reference>
<name>A0ABV2X111_9NOCA</name>
<dbReference type="InterPro" id="IPR003583">
    <property type="entry name" value="Hlx-hairpin-Hlx_DNA-bd_motif"/>
</dbReference>
<dbReference type="Proteomes" id="UP001550628">
    <property type="component" value="Unassembled WGS sequence"/>
</dbReference>
<feature type="compositionally biased region" description="Basic and acidic residues" evidence="1">
    <location>
        <begin position="1"/>
        <end position="11"/>
    </location>
</feature>
<evidence type="ECO:0000313" key="5">
    <source>
        <dbReference type="Proteomes" id="UP001550628"/>
    </source>
</evidence>
<keyword evidence="2" id="KW-1133">Transmembrane helix</keyword>
<keyword evidence="2" id="KW-0812">Transmembrane</keyword>
<feature type="region of interest" description="Disordered" evidence="1">
    <location>
        <begin position="199"/>
        <end position="233"/>
    </location>
</feature>
<dbReference type="PANTHER" id="PTHR21180">
    <property type="entry name" value="ENDONUCLEASE/EXONUCLEASE/PHOSPHATASE FAMILY DOMAIN-CONTAINING PROTEIN 1"/>
    <property type="match status" value="1"/>
</dbReference>
<feature type="region of interest" description="Disordered" evidence="1">
    <location>
        <begin position="1"/>
        <end position="62"/>
    </location>
</feature>
<dbReference type="RefSeq" id="WP_356956431.1">
    <property type="nucleotide sequence ID" value="NZ_JBEYBD010000006.1"/>
</dbReference>
<dbReference type="InterPro" id="IPR051675">
    <property type="entry name" value="Endo/Exo/Phosphatase_dom_1"/>
</dbReference>
<feature type="compositionally biased region" description="Basic and acidic residues" evidence="1">
    <location>
        <begin position="42"/>
        <end position="51"/>
    </location>
</feature>
<evidence type="ECO:0000259" key="3">
    <source>
        <dbReference type="SMART" id="SM00278"/>
    </source>
</evidence>
<dbReference type="Gene3D" id="3.10.560.10">
    <property type="entry name" value="Outer membrane lipoprotein wza domain like"/>
    <property type="match status" value="1"/>
</dbReference>
<dbReference type="Pfam" id="PF10531">
    <property type="entry name" value="SLBB"/>
    <property type="match status" value="1"/>
</dbReference>
<dbReference type="PANTHER" id="PTHR21180:SF32">
    <property type="entry name" value="ENDONUCLEASE_EXONUCLEASE_PHOSPHATASE FAMILY DOMAIN-CONTAINING PROTEIN 1"/>
    <property type="match status" value="1"/>
</dbReference>
<feature type="compositionally biased region" description="Low complexity" evidence="1">
    <location>
        <begin position="210"/>
        <end position="228"/>
    </location>
</feature>
<sequence length="300" mass="30504">MAPHDERERVRRQLGGHLGDLPRDDQEGRARPRPDSTFAEADAVRTPRWLDDDPAPPGWRDRLIPDRFRGARLDSGRRGVAAMAGIGLLAGLLTVVMVLWDRPVAQSVPPLPAVATAAMPMDSPATGPAPRAAEPAPPGAQPAELVVSVVGLVNRAGLVRLPPGARVADAISAAGGALDGADLAGLNLAQRLADGDQVRVGPGEPGGPLPGSATISGGSAGSPAAAAGPNGGGAVADTPVDLNAATEAELDALPGVGPVTAKAIIAWRETNGRFTDVEQLAEVDGIGPARLARLRELVTV</sequence>
<protein>
    <submittedName>
        <fullName evidence="4">ComEA family DNA-binding protein</fullName>
    </submittedName>
</protein>
<evidence type="ECO:0000256" key="2">
    <source>
        <dbReference type="SAM" id="Phobius"/>
    </source>
</evidence>
<proteinExistence type="predicted"/>
<keyword evidence="2" id="KW-0472">Membrane</keyword>
<accession>A0ABV2X111</accession>
<dbReference type="SUPFAM" id="SSF47781">
    <property type="entry name" value="RuvA domain 2-like"/>
    <property type="match status" value="1"/>
</dbReference>
<feature type="compositionally biased region" description="Basic and acidic residues" evidence="1">
    <location>
        <begin position="20"/>
        <end position="34"/>
    </location>
</feature>
<feature type="transmembrane region" description="Helical" evidence="2">
    <location>
        <begin position="79"/>
        <end position="100"/>
    </location>
</feature>
<keyword evidence="5" id="KW-1185">Reference proteome</keyword>
<dbReference type="GO" id="GO:0003677">
    <property type="term" value="F:DNA binding"/>
    <property type="evidence" value="ECO:0007669"/>
    <property type="project" value="UniProtKB-KW"/>
</dbReference>
<evidence type="ECO:0000256" key="1">
    <source>
        <dbReference type="SAM" id="MobiDB-lite"/>
    </source>
</evidence>
<feature type="domain" description="Helix-hairpin-helix DNA-binding motif class 1" evidence="3">
    <location>
        <begin position="278"/>
        <end position="297"/>
    </location>
</feature>
<gene>
    <name evidence="4" type="ORF">ABZ510_33540</name>
</gene>
<dbReference type="Pfam" id="PF12836">
    <property type="entry name" value="HHH_3"/>
    <property type="match status" value="1"/>
</dbReference>
<comment type="caution">
    <text evidence="4">The sequence shown here is derived from an EMBL/GenBank/DDBJ whole genome shotgun (WGS) entry which is preliminary data.</text>
</comment>
<dbReference type="NCBIfam" id="TIGR00426">
    <property type="entry name" value="competence protein ComEA helix-hairpin-helix repeat region"/>
    <property type="match status" value="1"/>
</dbReference>
<evidence type="ECO:0000313" key="4">
    <source>
        <dbReference type="EMBL" id="MEU1956761.1"/>
    </source>
</evidence>